<organism evidence="5 6">
    <name type="scientific">Callorhinchus milii</name>
    <name type="common">Ghost shark</name>
    <dbReference type="NCBI Taxonomy" id="7868"/>
    <lineage>
        <taxon>Eukaryota</taxon>
        <taxon>Metazoa</taxon>
        <taxon>Chordata</taxon>
        <taxon>Craniata</taxon>
        <taxon>Vertebrata</taxon>
        <taxon>Chondrichthyes</taxon>
        <taxon>Holocephali</taxon>
        <taxon>Chimaeriformes</taxon>
        <taxon>Callorhinchidae</taxon>
        <taxon>Callorhinchus</taxon>
    </lineage>
</organism>
<dbReference type="Ensembl" id="ENSCMIT00000025666.1">
    <property type="protein sequence ID" value="ENSCMIP00000025253.1"/>
    <property type="gene ID" value="ENSCMIG00000011104.1"/>
</dbReference>
<feature type="compositionally biased region" description="Basic and acidic residues" evidence="4">
    <location>
        <begin position="436"/>
        <end position="449"/>
    </location>
</feature>
<feature type="region of interest" description="Disordered" evidence="4">
    <location>
        <begin position="1"/>
        <end position="131"/>
    </location>
</feature>
<reference evidence="6" key="1">
    <citation type="journal article" date="2006" name="Science">
        <title>Ancient noncoding elements conserved in the human genome.</title>
        <authorList>
            <person name="Venkatesh B."/>
            <person name="Kirkness E.F."/>
            <person name="Loh Y.H."/>
            <person name="Halpern A.L."/>
            <person name="Lee A.P."/>
            <person name="Johnson J."/>
            <person name="Dandona N."/>
            <person name="Viswanathan L.D."/>
            <person name="Tay A."/>
            <person name="Venter J.C."/>
            <person name="Strausberg R.L."/>
            <person name="Brenner S."/>
        </authorList>
    </citation>
    <scope>NUCLEOTIDE SEQUENCE [LARGE SCALE GENOMIC DNA]</scope>
</reference>
<evidence type="ECO:0000313" key="5">
    <source>
        <dbReference type="Ensembl" id="ENSCMIP00000025253.1"/>
    </source>
</evidence>
<dbReference type="PANTHER" id="PTHR22461">
    <property type="entry name" value="SERINE-RICH COILED-COIL DOMAIN-CONTAINING PROTEIN 2-RELATED"/>
    <property type="match status" value="1"/>
</dbReference>
<dbReference type="InParanoid" id="A0A4W3IEE2"/>
<reference evidence="6" key="3">
    <citation type="journal article" date="2014" name="Nature">
        <title>Elephant shark genome provides unique insights into gnathostome evolution.</title>
        <authorList>
            <consortium name="International Elephant Shark Genome Sequencing Consortium"/>
            <person name="Venkatesh B."/>
            <person name="Lee A.P."/>
            <person name="Ravi V."/>
            <person name="Maurya A.K."/>
            <person name="Lian M.M."/>
            <person name="Swann J.B."/>
            <person name="Ohta Y."/>
            <person name="Flajnik M.F."/>
            <person name="Sutoh Y."/>
            <person name="Kasahara M."/>
            <person name="Hoon S."/>
            <person name="Gangu V."/>
            <person name="Roy S.W."/>
            <person name="Irimia M."/>
            <person name="Korzh V."/>
            <person name="Kondrychyn I."/>
            <person name="Lim Z.W."/>
            <person name="Tay B.H."/>
            <person name="Tohari S."/>
            <person name="Kong K.W."/>
            <person name="Ho S."/>
            <person name="Lorente-Galdos B."/>
            <person name="Quilez J."/>
            <person name="Marques-Bonet T."/>
            <person name="Raney B.J."/>
            <person name="Ingham P.W."/>
            <person name="Tay A."/>
            <person name="Hillier L.W."/>
            <person name="Minx P."/>
            <person name="Boehm T."/>
            <person name="Wilson R.K."/>
            <person name="Brenner S."/>
            <person name="Warren W.C."/>
        </authorList>
    </citation>
    <scope>NUCLEOTIDE SEQUENCE [LARGE SCALE GENOMIC DNA]</scope>
</reference>
<proteinExistence type="inferred from homology"/>
<feature type="coiled-coil region" evidence="3">
    <location>
        <begin position="665"/>
        <end position="696"/>
    </location>
</feature>
<comment type="similarity">
    <text evidence="1">Belongs to the CCSER family.</text>
</comment>
<feature type="region of interest" description="Disordered" evidence="4">
    <location>
        <begin position="160"/>
        <end position="388"/>
    </location>
</feature>
<feature type="compositionally biased region" description="Low complexity" evidence="4">
    <location>
        <begin position="42"/>
        <end position="54"/>
    </location>
</feature>
<name>A0A4W3IEE2_CALMI</name>
<feature type="compositionally biased region" description="Polar residues" evidence="4">
    <location>
        <begin position="238"/>
        <end position="267"/>
    </location>
</feature>
<reference evidence="5" key="4">
    <citation type="submission" date="2025-08" db="UniProtKB">
        <authorList>
            <consortium name="Ensembl"/>
        </authorList>
    </citation>
    <scope>IDENTIFICATION</scope>
</reference>
<feature type="compositionally biased region" description="Basic and acidic residues" evidence="4">
    <location>
        <begin position="307"/>
        <end position="332"/>
    </location>
</feature>
<evidence type="ECO:0000256" key="1">
    <source>
        <dbReference type="ARBA" id="ARBA00010949"/>
    </source>
</evidence>
<feature type="compositionally biased region" description="Acidic residues" evidence="4">
    <location>
        <begin position="161"/>
        <end position="170"/>
    </location>
</feature>
<feature type="compositionally biased region" description="Polar residues" evidence="4">
    <location>
        <begin position="24"/>
        <end position="41"/>
    </location>
</feature>
<dbReference type="GeneTree" id="ENSGT00940000153912"/>
<accession>A0A4W3IEE2</accession>
<feature type="compositionally biased region" description="Basic and acidic residues" evidence="4">
    <location>
        <begin position="544"/>
        <end position="559"/>
    </location>
</feature>
<reference evidence="6" key="2">
    <citation type="journal article" date="2007" name="PLoS Biol.">
        <title>Survey sequencing and comparative analysis of the elephant shark (Callorhinchus milii) genome.</title>
        <authorList>
            <person name="Venkatesh B."/>
            <person name="Kirkness E.F."/>
            <person name="Loh Y.H."/>
            <person name="Halpern A.L."/>
            <person name="Lee A.P."/>
            <person name="Johnson J."/>
            <person name="Dandona N."/>
            <person name="Viswanathan L.D."/>
            <person name="Tay A."/>
            <person name="Venter J.C."/>
            <person name="Strausberg R.L."/>
            <person name="Brenner S."/>
        </authorList>
    </citation>
    <scope>NUCLEOTIDE SEQUENCE [LARGE SCALE GENOMIC DNA]</scope>
</reference>
<evidence type="ECO:0000313" key="6">
    <source>
        <dbReference type="Proteomes" id="UP000314986"/>
    </source>
</evidence>
<evidence type="ECO:0000256" key="4">
    <source>
        <dbReference type="SAM" id="MobiDB-lite"/>
    </source>
</evidence>
<dbReference type="PANTHER" id="PTHR22461:SF1">
    <property type="entry name" value="SERINE-RICH COILED-COIL DOMAIN-CONTAINING PROTEIN 1"/>
    <property type="match status" value="1"/>
</dbReference>
<feature type="compositionally biased region" description="Low complexity" evidence="4">
    <location>
        <begin position="450"/>
        <end position="460"/>
    </location>
</feature>
<sequence length="792" mass="85923">MGDTGSRRSTLVSRLPIFRRSSAKRQGSLPSSPSSATNGAHTSSPSSTNSSSSSAGKRRGIFRAASIGFHGKKSHEPRAEARNSAPHLSNGLPLPEQPQPGAEKSDEGVKSKARHPFGFPGSSRGKKITRSVTEDFVKGKDPSANRNVFINCISAGRSSFDEADDSGFPDDDSKKLSSAKHSGRKLLPKSFSTHAKLSKQAARSQSATAVDRPVVSPRAHEAESEPGIEARPPACLSRENTAENSLLSNDHTTAQTPSEFTPISADSISEADKESPGTLECQPASPAPIPAGPFRPAAGSGPSPSPRVERAPRKETEAAVETPDRHGEKGAESGRAPPPELGTASPNAGERRAGQRPETKEASSGEARQRPPDLVAAISPVAHGVPSVRNGLDVLDLSAAEAYKLPIAKPVSVAKPQEQSHGTSQSTVTVNRTFSPHHEERWVERRLRSSSEGTSGSRMSHSMRDGRVEELNSLRKPRTDSSSSKMNSMDVLNRLGSCDLDEDDLMLDLEFPDQGDNAVKRFVGREDSNQSIKSCIEILHSPVERKMKIEGPKVPDAPKEPPSTQSSKEGEAPESRAPRNTCWSSVPSLDWSLLRDEENGALEAMSLRLMMQDCTAVKTMLLKLKRILQESAEMSPASSTHSLPVSPITEMPFPFKDLRDESSLLKLQLKEKDQLISQLREELEQKQQSKKAISSRADKCTQTEISSHDFAVICFHHMSSRARNKEANIWHLSESHYAWGLLSHSCNPIQEFGIVFQKLKATVGATQRLRVFDINDIGQATEVNNMMSTDSI</sequence>
<dbReference type="InterPro" id="IPR029627">
    <property type="entry name" value="CCSER"/>
</dbReference>
<feature type="region of interest" description="Disordered" evidence="4">
    <location>
        <begin position="544"/>
        <end position="581"/>
    </location>
</feature>
<reference evidence="5" key="5">
    <citation type="submission" date="2025-09" db="UniProtKB">
        <authorList>
            <consortium name="Ensembl"/>
        </authorList>
    </citation>
    <scope>IDENTIFICATION</scope>
</reference>
<dbReference type="OMA" id="TDWPLQG"/>
<evidence type="ECO:0000256" key="3">
    <source>
        <dbReference type="SAM" id="Coils"/>
    </source>
</evidence>
<feature type="compositionally biased region" description="Basic and acidic residues" evidence="4">
    <location>
        <begin position="568"/>
        <end position="577"/>
    </location>
</feature>
<evidence type="ECO:0000256" key="2">
    <source>
        <dbReference type="ARBA" id="ARBA00023054"/>
    </source>
</evidence>
<keyword evidence="6" id="KW-1185">Reference proteome</keyword>
<dbReference type="AlphaFoldDB" id="A0A4W3IEE2"/>
<protein>
    <submittedName>
        <fullName evidence="5">Coiled-coil serine rich protein 1</fullName>
    </submittedName>
</protein>
<feature type="compositionally biased region" description="Basic and acidic residues" evidence="4">
    <location>
        <begin position="349"/>
        <end position="371"/>
    </location>
</feature>
<feature type="compositionally biased region" description="Polar residues" evidence="4">
    <location>
        <begin position="190"/>
        <end position="208"/>
    </location>
</feature>
<keyword evidence="2 3" id="KW-0175">Coiled coil</keyword>
<feature type="region of interest" description="Disordered" evidence="4">
    <location>
        <begin position="436"/>
        <end position="468"/>
    </location>
</feature>
<dbReference type="Proteomes" id="UP000314986">
    <property type="component" value="Unassembled WGS sequence"/>
</dbReference>
<feature type="compositionally biased region" description="Basic residues" evidence="4">
    <location>
        <begin position="177"/>
        <end position="187"/>
    </location>
</feature>